<dbReference type="Pfam" id="PF02563">
    <property type="entry name" value="Poly_export"/>
    <property type="match status" value="1"/>
</dbReference>
<dbReference type="InterPro" id="IPR003715">
    <property type="entry name" value="Poly_export_N"/>
</dbReference>
<keyword evidence="9" id="KW-0406">Ion transport</keyword>
<feature type="domain" description="Polysaccharide export protein N-terminal" evidence="17">
    <location>
        <begin position="161"/>
        <end position="230"/>
    </location>
</feature>
<dbReference type="InterPro" id="IPR019554">
    <property type="entry name" value="Soluble_ligand-bd"/>
</dbReference>
<evidence type="ECO:0000256" key="8">
    <source>
        <dbReference type="ARBA" id="ARBA00023047"/>
    </source>
</evidence>
<evidence type="ECO:0000256" key="10">
    <source>
        <dbReference type="ARBA" id="ARBA00023114"/>
    </source>
</evidence>
<gene>
    <name evidence="20" type="ORF">BM524_15975</name>
</gene>
<feature type="region of interest" description="Disordered" evidence="15">
    <location>
        <begin position="65"/>
        <end position="126"/>
    </location>
</feature>
<evidence type="ECO:0000256" key="6">
    <source>
        <dbReference type="ARBA" id="ARBA00022692"/>
    </source>
</evidence>
<evidence type="ECO:0000256" key="16">
    <source>
        <dbReference type="SAM" id="SignalP"/>
    </source>
</evidence>
<evidence type="ECO:0000256" key="14">
    <source>
        <dbReference type="ARBA" id="ARBA00023288"/>
    </source>
</evidence>
<name>A0AAC9NTK4_9ALTE</name>
<evidence type="ECO:0000259" key="18">
    <source>
        <dbReference type="Pfam" id="PF10531"/>
    </source>
</evidence>
<evidence type="ECO:0000256" key="13">
    <source>
        <dbReference type="ARBA" id="ARBA00023237"/>
    </source>
</evidence>
<accession>A0AAC9NTK4</accession>
<dbReference type="Pfam" id="PF22461">
    <property type="entry name" value="SLBB_2"/>
    <property type="match status" value="1"/>
</dbReference>
<evidence type="ECO:0000313" key="20">
    <source>
        <dbReference type="EMBL" id="APD91849.1"/>
    </source>
</evidence>
<dbReference type="GO" id="GO:0006811">
    <property type="term" value="P:monoatomic ion transport"/>
    <property type="evidence" value="ECO:0007669"/>
    <property type="project" value="UniProtKB-KW"/>
</dbReference>
<feature type="compositionally biased region" description="Basic and acidic residues" evidence="15">
    <location>
        <begin position="80"/>
        <end position="91"/>
    </location>
</feature>
<dbReference type="EMBL" id="CP018024">
    <property type="protein sequence ID" value="APD91849.1"/>
    <property type="molecule type" value="Genomic_DNA"/>
</dbReference>
<evidence type="ECO:0000256" key="9">
    <source>
        <dbReference type="ARBA" id="ARBA00023065"/>
    </source>
</evidence>
<evidence type="ECO:0008006" key="22">
    <source>
        <dbReference type="Google" id="ProtNLM"/>
    </source>
</evidence>
<keyword evidence="7 16" id="KW-0732">Signal</keyword>
<reference evidence="20 21" key="1">
    <citation type="submission" date="2016-11" db="EMBL/GenBank/DDBJ databases">
        <title>Networking in microbes: conjugative elements and plasmids in the genus Alteromonas.</title>
        <authorList>
            <person name="Lopez-Perez M."/>
            <person name="Ramon-Marco N."/>
            <person name="Rodriguez-Valera F."/>
        </authorList>
    </citation>
    <scope>NUCLEOTIDE SEQUENCE [LARGE SCALE GENOMIC DNA]</scope>
    <source>
        <strain evidence="20 21">CP48</strain>
    </source>
</reference>
<evidence type="ECO:0000256" key="5">
    <source>
        <dbReference type="ARBA" id="ARBA00022597"/>
    </source>
</evidence>
<feature type="signal peptide" evidence="16">
    <location>
        <begin position="1"/>
        <end position="30"/>
    </location>
</feature>
<dbReference type="Proteomes" id="UP000182101">
    <property type="component" value="Chromosome"/>
</dbReference>
<keyword evidence="11" id="KW-0472">Membrane</keyword>
<evidence type="ECO:0000256" key="2">
    <source>
        <dbReference type="ARBA" id="ARBA00009450"/>
    </source>
</evidence>
<keyword evidence="8" id="KW-0625">Polysaccharide transport</keyword>
<feature type="domain" description="Soluble ligand binding" evidence="18">
    <location>
        <begin position="521"/>
        <end position="566"/>
    </location>
</feature>
<dbReference type="AlphaFoldDB" id="A0AAC9NTK4"/>
<dbReference type="GO" id="GO:0046930">
    <property type="term" value="C:pore complex"/>
    <property type="evidence" value="ECO:0007669"/>
    <property type="project" value="UniProtKB-KW"/>
</dbReference>
<comment type="subcellular location">
    <subcellularLocation>
        <location evidence="1">Cell outer membrane</location>
        <topology evidence="1">Multi-pass membrane protein</topology>
    </subcellularLocation>
</comment>
<comment type="similarity">
    <text evidence="2">Belongs to the BexD/CtrA/VexA family.</text>
</comment>
<evidence type="ECO:0000256" key="15">
    <source>
        <dbReference type="SAM" id="MobiDB-lite"/>
    </source>
</evidence>
<keyword evidence="13" id="KW-0998">Cell outer membrane</keyword>
<evidence type="ECO:0000259" key="17">
    <source>
        <dbReference type="Pfam" id="PF02563"/>
    </source>
</evidence>
<proteinExistence type="inferred from homology"/>
<feature type="chain" id="PRO_5042012803" description="Sugar transporter" evidence="16">
    <location>
        <begin position="31"/>
        <end position="951"/>
    </location>
</feature>
<dbReference type="InterPro" id="IPR049712">
    <property type="entry name" value="Poly_export"/>
</dbReference>
<evidence type="ECO:0000256" key="3">
    <source>
        <dbReference type="ARBA" id="ARBA00022448"/>
    </source>
</evidence>
<organism evidence="20 21">
    <name type="scientific">Alteromonas mediterranea</name>
    <dbReference type="NCBI Taxonomy" id="314275"/>
    <lineage>
        <taxon>Bacteria</taxon>
        <taxon>Pseudomonadati</taxon>
        <taxon>Pseudomonadota</taxon>
        <taxon>Gammaproteobacteria</taxon>
        <taxon>Alteromonadales</taxon>
        <taxon>Alteromonadaceae</taxon>
        <taxon>Alteromonas/Salinimonas group</taxon>
        <taxon>Alteromonas</taxon>
    </lineage>
</organism>
<keyword evidence="3" id="KW-0813">Transport</keyword>
<keyword evidence="5" id="KW-0762">Sugar transport</keyword>
<evidence type="ECO:0000256" key="7">
    <source>
        <dbReference type="ARBA" id="ARBA00022729"/>
    </source>
</evidence>
<dbReference type="GO" id="GO:0009279">
    <property type="term" value="C:cell outer membrane"/>
    <property type="evidence" value="ECO:0007669"/>
    <property type="project" value="UniProtKB-SubCell"/>
</dbReference>
<dbReference type="PANTHER" id="PTHR33619">
    <property type="entry name" value="POLYSACCHARIDE EXPORT PROTEIN GFCE-RELATED"/>
    <property type="match status" value="1"/>
</dbReference>
<dbReference type="InterPro" id="IPR054765">
    <property type="entry name" value="SLBB_dom"/>
</dbReference>
<evidence type="ECO:0000313" key="21">
    <source>
        <dbReference type="Proteomes" id="UP000182101"/>
    </source>
</evidence>
<keyword evidence="14" id="KW-0449">Lipoprotein</keyword>
<feature type="domain" description="Soluble ligand binding" evidence="18">
    <location>
        <begin position="847"/>
        <end position="897"/>
    </location>
</feature>
<keyword evidence="12" id="KW-0564">Palmitate</keyword>
<dbReference type="GO" id="GO:0015288">
    <property type="term" value="F:porin activity"/>
    <property type="evidence" value="ECO:0007669"/>
    <property type="project" value="UniProtKB-KW"/>
</dbReference>
<evidence type="ECO:0000256" key="11">
    <source>
        <dbReference type="ARBA" id="ARBA00023136"/>
    </source>
</evidence>
<evidence type="ECO:0000256" key="1">
    <source>
        <dbReference type="ARBA" id="ARBA00004571"/>
    </source>
</evidence>
<dbReference type="PANTHER" id="PTHR33619:SF3">
    <property type="entry name" value="POLYSACCHARIDE EXPORT PROTEIN GFCE-RELATED"/>
    <property type="match status" value="1"/>
</dbReference>
<feature type="domain" description="Soluble ligand binding" evidence="18">
    <location>
        <begin position="410"/>
        <end position="434"/>
    </location>
</feature>
<feature type="domain" description="Soluble ligand binding" evidence="18">
    <location>
        <begin position="714"/>
        <end position="748"/>
    </location>
</feature>
<keyword evidence="10" id="KW-0626">Porin</keyword>
<evidence type="ECO:0000259" key="19">
    <source>
        <dbReference type="Pfam" id="PF22461"/>
    </source>
</evidence>
<keyword evidence="6" id="KW-0812">Transmembrane</keyword>
<sequence>MLQKRKGINVKKVCLLIASLMASVAFQASAATPTPEQIEMFSKLPRAQQEALARQYGVDLDALTQQSGAKSQPSPTLNELVRERDVRRKSDEDLDNSIMTSQTGDEIETENSKPNDDEENPSSEEVTNDFFKQQKSDDLKPFGYELFAGEPSTFAPVSDVPVPSEYILGPGDKLRIQIYGKESQDYSLTVNRQGEIEIPKLGPYSVVGQTFATVREELSNEISNRIIGVRSNITMGELRSIRVFVLGEAYKPASYTISSLSTVTQAIFAAGGINEIGSLRNIEVKRNGKTVASLDLYDLLLKGDTSGDVSLMAGDVVFIPTKGKSVSVKGAVPRPAIYELDGEETVRDVIKLAGGLLPNAYSDIVKLQRITAKGLSQVINVNLRDSKKNSVKNGDIVSVSSSLDALENSVTLLGHVARPGVYGWQKGMRLSSLLRNINDFKSQPDLNYVLVTREDPLTGAITAYDVNYSEYLIQNDPSEDLVLSSKDTVYVFSRKSERAESLEPVISQLREQTTLAEPPKIVTINGAVRNPGTYPLSEGSTVSNVLRAAMGYTQEAELNFVLIARLNQNTFKTELKYIDIKTHNSEKLQPLDRLYIFDKDKPRDELLEDLTDELAQQSSKGFTQQLITISGDVRFPGVYPFVEGMTQQTLIALAGGLNESGYMLNAELSRFKTDGKTTASLTHQSVSLSDNVELQPLDSLLIKRIPEWRERRTIKLAGEVMFPGTYVLQEGETLSSVIERAGGLTDLAFAEGAVFTRESLRLREEEQIKRLATELDNEIASLSIDKSEDVQALSSDEAKRLKDRLTNTDAVGRLVIDLPTLLAGEETLDLALNAGDALYVPKISQSVTVLGEVQFPTSHIYDGSLDASDYISRSGGLKVRADDSRIYVVRANGSVYQPSAFNWYSLENKLAPGDTVVVPLDTEYRDTLSLWSTATGILYNSAIAIAAINGL</sequence>
<evidence type="ECO:0000256" key="12">
    <source>
        <dbReference type="ARBA" id="ARBA00023139"/>
    </source>
</evidence>
<keyword evidence="4" id="KW-1134">Transmembrane beta strand</keyword>
<evidence type="ECO:0000256" key="4">
    <source>
        <dbReference type="ARBA" id="ARBA00022452"/>
    </source>
</evidence>
<feature type="domain" description="SLBB" evidence="19">
    <location>
        <begin position="242"/>
        <end position="319"/>
    </location>
</feature>
<dbReference type="Pfam" id="PF10531">
    <property type="entry name" value="SLBB"/>
    <property type="match status" value="6"/>
</dbReference>
<protein>
    <recommendedName>
        <fullName evidence="22">Sugar transporter</fullName>
    </recommendedName>
</protein>
<feature type="domain" description="Soluble ligand binding" evidence="18">
    <location>
        <begin position="326"/>
        <end position="379"/>
    </location>
</feature>
<dbReference type="GO" id="GO:0015159">
    <property type="term" value="F:polysaccharide transmembrane transporter activity"/>
    <property type="evidence" value="ECO:0007669"/>
    <property type="project" value="InterPro"/>
</dbReference>
<feature type="compositionally biased region" description="Polar residues" evidence="15">
    <location>
        <begin position="65"/>
        <end position="77"/>
    </location>
</feature>
<dbReference type="Gene3D" id="3.10.560.10">
    <property type="entry name" value="Outer membrane lipoprotein wza domain like"/>
    <property type="match status" value="7"/>
</dbReference>
<feature type="domain" description="Soluble ligand binding" evidence="18">
    <location>
        <begin position="627"/>
        <end position="676"/>
    </location>
</feature>